<proteinExistence type="predicted"/>
<gene>
    <name evidence="1" type="ORF">L1987_85964</name>
</gene>
<organism evidence="1 2">
    <name type="scientific">Smallanthus sonchifolius</name>
    <dbReference type="NCBI Taxonomy" id="185202"/>
    <lineage>
        <taxon>Eukaryota</taxon>
        <taxon>Viridiplantae</taxon>
        <taxon>Streptophyta</taxon>
        <taxon>Embryophyta</taxon>
        <taxon>Tracheophyta</taxon>
        <taxon>Spermatophyta</taxon>
        <taxon>Magnoliopsida</taxon>
        <taxon>eudicotyledons</taxon>
        <taxon>Gunneridae</taxon>
        <taxon>Pentapetalae</taxon>
        <taxon>asterids</taxon>
        <taxon>campanulids</taxon>
        <taxon>Asterales</taxon>
        <taxon>Asteraceae</taxon>
        <taxon>Asteroideae</taxon>
        <taxon>Heliantheae alliance</taxon>
        <taxon>Millerieae</taxon>
        <taxon>Smallanthus</taxon>
    </lineage>
</organism>
<accession>A0ACB8XY19</accession>
<reference evidence="1 2" key="2">
    <citation type="journal article" date="2022" name="Mol. Ecol. Resour.">
        <title>The genomes of chicory, endive, great burdock and yacon provide insights into Asteraceae paleo-polyploidization history and plant inulin production.</title>
        <authorList>
            <person name="Fan W."/>
            <person name="Wang S."/>
            <person name="Wang H."/>
            <person name="Wang A."/>
            <person name="Jiang F."/>
            <person name="Liu H."/>
            <person name="Zhao H."/>
            <person name="Xu D."/>
            <person name="Zhang Y."/>
        </authorList>
    </citation>
    <scope>NUCLEOTIDE SEQUENCE [LARGE SCALE GENOMIC DNA]</scope>
    <source>
        <strain evidence="2">cv. Yunnan</strain>
        <tissue evidence="1">Leaves</tissue>
    </source>
</reference>
<dbReference type="EMBL" id="CM042046">
    <property type="protein sequence ID" value="KAI3676358.1"/>
    <property type="molecule type" value="Genomic_DNA"/>
</dbReference>
<comment type="caution">
    <text evidence="1">The sequence shown here is derived from an EMBL/GenBank/DDBJ whole genome shotgun (WGS) entry which is preliminary data.</text>
</comment>
<evidence type="ECO:0000313" key="2">
    <source>
        <dbReference type="Proteomes" id="UP001056120"/>
    </source>
</evidence>
<dbReference type="Proteomes" id="UP001056120">
    <property type="component" value="Linkage Group LG29"/>
</dbReference>
<protein>
    <submittedName>
        <fullName evidence="1">Uncharacterized protein</fullName>
    </submittedName>
</protein>
<keyword evidence="2" id="KW-1185">Reference proteome</keyword>
<name>A0ACB8XY19_9ASTR</name>
<sequence length="856" mass="96163">MYYTWEIVDFLNRSKISYVITADLIVSRPYLEQFWDTADHDCTVTPNVIRVTVAGHDITFYEDTIRRFLQFRDLATDPISYPGYFVDGCWRQRMGYVGVRDYSSYKKMWVLDQWRFFAHVMIMCISSRKAGKDAMGHDLAAAMVGLSLNRGYNFSRYVYKALVDQINTTESVEPTLEHTPLFGHLINEAYVAPADWIWFSAESEPELSDHSDEQQEEEEVESEDEVSEEGGDEEAGSGVAEESDSKATESDSSDSDDAPSPSQPRRQTQVTLPESSSKRKRQESTRSEYEPDFDSDAAIQRRRRESINKRRGDRQHQAILREVEVSAQRHVTVMAVSTDSTSTSPSQHFYMRQRRGPRVTPDVATTAFTEDVPVIVTLPGFDFGEFFSFPTNQAEVSSSRGPDPRDTRITTLETQVAGLLETLRKSREESDKQQGQINSLIDEVAALKKQRAADDKQHLEHDAIVKLVCDMAKMLATQGERLKELLEKQPPKPSGEEACHLVDLTKSDDQDKDPKAGPSGSEQQSSALAIVPISVVPMAEGESSRNEGGGDVSSGDKGKSVADLLKDLYDDVSDDVILLLEPEYSKEAQIDALYYMEEGEIESGDDWDEEDEDVVIEVPKGDVEGEYEFKDGEIFEAPSIETNLDTGSVELVSTAEASTETSPTDPTLVDPEAQKSKHTPASSSKDPAPVWQKTSIIDKHGATGMILAVRFEDDKKLFAIKQAGGFCRERGRSGKFEVFKPQVPKRVRDKNVRHPVTHKSLKKLVYKPVLCETRIPLSKLSQDILGNIWYWYVDPKTGEAVVIGKVWSKSGSLVSRELIRVFDEVCFINFSVKDLEALADKYCMYTDEWTKSLASK</sequence>
<reference evidence="2" key="1">
    <citation type="journal article" date="2022" name="Mol. Ecol. Resour.">
        <title>The genomes of chicory, endive, great burdock and yacon provide insights into Asteraceae palaeo-polyploidization history and plant inulin production.</title>
        <authorList>
            <person name="Fan W."/>
            <person name="Wang S."/>
            <person name="Wang H."/>
            <person name="Wang A."/>
            <person name="Jiang F."/>
            <person name="Liu H."/>
            <person name="Zhao H."/>
            <person name="Xu D."/>
            <person name="Zhang Y."/>
        </authorList>
    </citation>
    <scope>NUCLEOTIDE SEQUENCE [LARGE SCALE GENOMIC DNA]</scope>
    <source>
        <strain evidence="2">cv. Yunnan</strain>
    </source>
</reference>
<evidence type="ECO:0000313" key="1">
    <source>
        <dbReference type="EMBL" id="KAI3676358.1"/>
    </source>
</evidence>